<evidence type="ECO:0000313" key="3">
    <source>
        <dbReference type="Proteomes" id="UP000714275"/>
    </source>
</evidence>
<gene>
    <name evidence="2" type="ORF">EV702DRAFT_1127811</name>
</gene>
<feature type="region of interest" description="Disordered" evidence="1">
    <location>
        <begin position="197"/>
        <end position="222"/>
    </location>
</feature>
<dbReference type="GO" id="GO:0005763">
    <property type="term" value="C:mitochondrial small ribosomal subunit"/>
    <property type="evidence" value="ECO:0007669"/>
    <property type="project" value="TreeGrafter"/>
</dbReference>
<evidence type="ECO:0000256" key="1">
    <source>
        <dbReference type="SAM" id="MobiDB-lite"/>
    </source>
</evidence>
<dbReference type="PANTHER" id="PTHR28158:SF1">
    <property type="entry name" value="SMALL RIBOSOMAL SUBUNIT PROTEIN MS45"/>
    <property type="match status" value="1"/>
</dbReference>
<dbReference type="InterPro" id="IPR021036">
    <property type="entry name" value="Ribosomal_mS45"/>
</dbReference>
<accession>A0A9P7CZW8</accession>
<dbReference type="OrthoDB" id="10052321at2759"/>
<reference evidence="2" key="1">
    <citation type="journal article" date="2020" name="New Phytol.">
        <title>Comparative genomics reveals dynamic genome evolution in host specialist ectomycorrhizal fungi.</title>
        <authorList>
            <person name="Lofgren L.A."/>
            <person name="Nguyen N.H."/>
            <person name="Vilgalys R."/>
            <person name="Ruytinx J."/>
            <person name="Liao H.L."/>
            <person name="Branco S."/>
            <person name="Kuo A."/>
            <person name="LaButti K."/>
            <person name="Lipzen A."/>
            <person name="Andreopoulos W."/>
            <person name="Pangilinan J."/>
            <person name="Riley R."/>
            <person name="Hundley H."/>
            <person name="Na H."/>
            <person name="Barry K."/>
            <person name="Grigoriev I.V."/>
            <person name="Stajich J.E."/>
            <person name="Kennedy P.G."/>
        </authorList>
    </citation>
    <scope>NUCLEOTIDE SEQUENCE</scope>
    <source>
        <strain evidence="2">DOB743</strain>
    </source>
</reference>
<dbReference type="GO" id="GO:0003735">
    <property type="term" value="F:structural constituent of ribosome"/>
    <property type="evidence" value="ECO:0007669"/>
    <property type="project" value="TreeGrafter"/>
</dbReference>
<keyword evidence="3" id="KW-1185">Reference proteome</keyword>
<dbReference type="EMBL" id="JABBWD010000045">
    <property type="protein sequence ID" value="KAG1774018.1"/>
    <property type="molecule type" value="Genomic_DNA"/>
</dbReference>
<dbReference type="AlphaFoldDB" id="A0A9P7CZW8"/>
<dbReference type="GO" id="GO:0032543">
    <property type="term" value="P:mitochondrial translation"/>
    <property type="evidence" value="ECO:0007669"/>
    <property type="project" value="TreeGrafter"/>
</dbReference>
<name>A0A9P7CZW8_9AGAM</name>
<comment type="caution">
    <text evidence="2">The sequence shown here is derived from an EMBL/GenBank/DDBJ whole genome shotgun (WGS) entry which is preliminary data.</text>
</comment>
<organism evidence="2 3">
    <name type="scientific">Suillus placidus</name>
    <dbReference type="NCBI Taxonomy" id="48579"/>
    <lineage>
        <taxon>Eukaryota</taxon>
        <taxon>Fungi</taxon>
        <taxon>Dikarya</taxon>
        <taxon>Basidiomycota</taxon>
        <taxon>Agaricomycotina</taxon>
        <taxon>Agaricomycetes</taxon>
        <taxon>Agaricomycetidae</taxon>
        <taxon>Boletales</taxon>
        <taxon>Suillineae</taxon>
        <taxon>Suillaceae</taxon>
        <taxon>Suillus</taxon>
    </lineage>
</organism>
<dbReference type="Pfam" id="PF12298">
    <property type="entry name" value="Bot1p"/>
    <property type="match status" value="1"/>
</dbReference>
<evidence type="ECO:0000313" key="2">
    <source>
        <dbReference type="EMBL" id="KAG1774018.1"/>
    </source>
</evidence>
<protein>
    <submittedName>
        <fullName evidence="2">Uncharacterized protein</fullName>
    </submittedName>
</protein>
<feature type="compositionally biased region" description="Basic and acidic residues" evidence="1">
    <location>
        <begin position="197"/>
        <end position="207"/>
    </location>
</feature>
<proteinExistence type="predicted"/>
<sequence length="222" mass="25694">MKTASYEDWIVGAGRKYRDPAPRNWLSSGTPFPLNESFRPPPPVSDALRTHIYISMPSFCDISTRMLCRFCARHGKYPWRTSNQGFTLDDSKPVPVQYDTNQQVAKTHSDRYDAVEADQEDKEAGGFDWARQRYQRMFWETVPEGKDPVMPGILDAAMKLASATSENKTKTNIIERPGRPAIKFIDVGNMFLDVKEQERRAKESERRAKVRSRRKERQWMAN</sequence>
<dbReference type="PANTHER" id="PTHR28158">
    <property type="entry name" value="37S RIBOSOMAL PROTEIN S35, MITOCHONDRIAL"/>
    <property type="match status" value="1"/>
</dbReference>
<dbReference type="Proteomes" id="UP000714275">
    <property type="component" value="Unassembled WGS sequence"/>
</dbReference>